<evidence type="ECO:0000259" key="2">
    <source>
        <dbReference type="Pfam" id="PF13966"/>
    </source>
</evidence>
<dbReference type="PANTHER" id="PTHR33116">
    <property type="entry name" value="REVERSE TRANSCRIPTASE ZINC-BINDING DOMAIN-CONTAINING PROTEIN-RELATED-RELATED"/>
    <property type="match status" value="1"/>
</dbReference>
<organism evidence="3 4">
    <name type="scientific">Colocasia esculenta</name>
    <name type="common">Wild taro</name>
    <name type="synonym">Arum esculentum</name>
    <dbReference type="NCBI Taxonomy" id="4460"/>
    <lineage>
        <taxon>Eukaryota</taxon>
        <taxon>Viridiplantae</taxon>
        <taxon>Streptophyta</taxon>
        <taxon>Embryophyta</taxon>
        <taxon>Tracheophyta</taxon>
        <taxon>Spermatophyta</taxon>
        <taxon>Magnoliopsida</taxon>
        <taxon>Liliopsida</taxon>
        <taxon>Araceae</taxon>
        <taxon>Aroideae</taxon>
        <taxon>Colocasieae</taxon>
        <taxon>Colocasia</taxon>
    </lineage>
</organism>
<dbReference type="SUPFAM" id="SSF53098">
    <property type="entry name" value="Ribonuclease H-like"/>
    <property type="match status" value="1"/>
</dbReference>
<dbReference type="CDD" id="cd06222">
    <property type="entry name" value="RNase_H_like"/>
    <property type="match status" value="1"/>
</dbReference>
<dbReference type="GO" id="GO:0004523">
    <property type="term" value="F:RNA-DNA hybrid ribonuclease activity"/>
    <property type="evidence" value="ECO:0007669"/>
    <property type="project" value="InterPro"/>
</dbReference>
<dbReference type="OrthoDB" id="1430687at2759"/>
<dbReference type="AlphaFoldDB" id="A0A843V780"/>
<dbReference type="Pfam" id="PF13966">
    <property type="entry name" value="zf-RVT"/>
    <property type="match status" value="1"/>
</dbReference>
<dbReference type="PANTHER" id="PTHR33116:SF67">
    <property type="entry name" value="REVERSE TRANSCRIPTASE"/>
    <property type="match status" value="1"/>
</dbReference>
<protein>
    <recommendedName>
        <fullName evidence="5">RNase H type-1 domain-containing protein</fullName>
    </recommendedName>
</protein>
<dbReference type="Proteomes" id="UP000652761">
    <property type="component" value="Unassembled WGS sequence"/>
</dbReference>
<dbReference type="Gene3D" id="3.30.420.10">
    <property type="entry name" value="Ribonuclease H-like superfamily/Ribonuclease H"/>
    <property type="match status" value="1"/>
</dbReference>
<feature type="domain" description="RNase H type-1" evidence="1">
    <location>
        <begin position="683"/>
        <end position="804"/>
    </location>
</feature>
<accession>A0A843V780</accession>
<feature type="domain" description="Reverse transcriptase zinc-binding" evidence="2">
    <location>
        <begin position="538"/>
        <end position="621"/>
    </location>
</feature>
<dbReference type="EMBL" id="NMUH01001065">
    <property type="protein sequence ID" value="MQL88533.1"/>
    <property type="molecule type" value="Genomic_DNA"/>
</dbReference>
<name>A0A843V780_COLES</name>
<dbReference type="InterPro" id="IPR044730">
    <property type="entry name" value="RNase_H-like_dom_plant"/>
</dbReference>
<reference evidence="3" key="1">
    <citation type="submission" date="2017-07" db="EMBL/GenBank/DDBJ databases">
        <title>Taro Niue Genome Assembly and Annotation.</title>
        <authorList>
            <person name="Atibalentja N."/>
            <person name="Keating K."/>
            <person name="Fields C.J."/>
        </authorList>
    </citation>
    <scope>NUCLEOTIDE SEQUENCE</scope>
    <source>
        <strain evidence="3">Niue_2</strain>
        <tissue evidence="3">Leaf</tissue>
    </source>
</reference>
<keyword evidence="4" id="KW-1185">Reference proteome</keyword>
<evidence type="ECO:0008006" key="5">
    <source>
        <dbReference type="Google" id="ProtNLM"/>
    </source>
</evidence>
<gene>
    <name evidence="3" type="ORF">Taro_021091</name>
</gene>
<evidence type="ECO:0000313" key="4">
    <source>
        <dbReference type="Proteomes" id="UP000652761"/>
    </source>
</evidence>
<proteinExistence type="predicted"/>
<dbReference type="GO" id="GO:0003676">
    <property type="term" value="F:nucleic acid binding"/>
    <property type="evidence" value="ECO:0007669"/>
    <property type="project" value="InterPro"/>
</dbReference>
<sequence length="971" mass="107993">MWLSTASEKQKNWCSGKAHLSTAKEGAVDSYCFTEEIWFWMRGSVDSWWSGYRQVLGILEAVRKRPREKLWQSCWVWISRVQGRGLELKRMQLWQICCVAGDGRMAEAVCGGPCEAQGALVLSCGADGARAKRSWGAGGGADLRSAGGGSWQAGEAEQLCAAPGGGVLRGSNGAELDWCAAELDWCADRAELVQRNSPGGMGAYKRTPRNRSRGLPEIGGFFLSSASEESRSYEDASGQLINKHKSSFYVPTNATDSLIQKIGKTNGFTRAKLPIKYLGVSIYSGRQKPTHFAHIISRTVTKLQGWKKDLLSSGGRLILIQHILSALPIYSMNAMLIPTTVVRAFHQILANFFWGSYEGSPKRHWKSWHTIAQPKESGGLGVLNLHHMQTAFRTKMLWRALTTESIWAKFFRGKHPYNCHHSEAHFPFMLAADRKLWQQAAHIIHNNHRIISMDNSPTTYFWHDVWTGEKPLKDFIPEDTWNSMPGKDCTIQQAFNNPTSIQLQTAIQHCPYHLLSQFLITHNTKDTWIWCLTTNGNFSTKSVRSLLAPENSLQWAALWSPYIPLKWSIFLWRLMLNIIPVDETVKEKGVPLASKCSCCTQAQEDNALHLFFRSNIANQIWSELSHLLHFRNMESYGRFGVAGTDLDCKARKCRPHILSIDPCYPSEQYAFLQVPEHPTNLLNVDGAFKITSGEAGGGGILRDHEGNMCWAFTQKYYGLNSSLATEALALRDGLSICCSKGVTEVLVETDSLNLLQIVTKKISCPWDFTCIMQHIVAKTQLLEAKITHTPREANRVVDCLASSAASYPHFLIWDCWADLPTIVKEPYQFDKVGNLGGGAEEAKGKALAELLGVDLPCTGERPGAEEDAVVAYLLHDWRWKNGRGCVRRARVKHKELWCAAVGRMEPVRRGAGALEAVRTCAALEADRAGAAEARAQQMQHLAAGLGWGVRGSVGGKLAKQSSCAQRLEAVC</sequence>
<dbReference type="InterPro" id="IPR036397">
    <property type="entry name" value="RNaseH_sf"/>
</dbReference>
<dbReference type="Pfam" id="PF13456">
    <property type="entry name" value="RVT_3"/>
    <property type="match status" value="1"/>
</dbReference>
<dbReference type="InterPro" id="IPR002156">
    <property type="entry name" value="RNaseH_domain"/>
</dbReference>
<evidence type="ECO:0000313" key="3">
    <source>
        <dbReference type="EMBL" id="MQL88533.1"/>
    </source>
</evidence>
<comment type="caution">
    <text evidence="3">The sequence shown here is derived from an EMBL/GenBank/DDBJ whole genome shotgun (WGS) entry which is preliminary data.</text>
</comment>
<evidence type="ECO:0000259" key="1">
    <source>
        <dbReference type="Pfam" id="PF13456"/>
    </source>
</evidence>
<dbReference type="InterPro" id="IPR012337">
    <property type="entry name" value="RNaseH-like_sf"/>
</dbReference>
<dbReference type="InterPro" id="IPR026960">
    <property type="entry name" value="RVT-Znf"/>
</dbReference>